<dbReference type="AlphaFoldDB" id="A0A1Q8YFB4"/>
<proteinExistence type="predicted"/>
<dbReference type="EMBL" id="MSYM01000013">
    <property type="protein sequence ID" value="OLP06675.1"/>
    <property type="molecule type" value="Genomic_DNA"/>
</dbReference>
<sequence length="37" mass="4406">MSFLKTDLNARAVLPDVNRHLAKHHRAFRKMTNYPQQ</sequence>
<accession>A0A1Q8YFB4</accession>
<organism evidence="1 2">
    <name type="scientific">Rhodoferax antarcticus ANT.BR</name>
    <dbReference type="NCBI Taxonomy" id="1111071"/>
    <lineage>
        <taxon>Bacteria</taxon>
        <taxon>Pseudomonadati</taxon>
        <taxon>Pseudomonadota</taxon>
        <taxon>Betaproteobacteria</taxon>
        <taxon>Burkholderiales</taxon>
        <taxon>Comamonadaceae</taxon>
        <taxon>Rhodoferax</taxon>
    </lineage>
</organism>
<keyword evidence="2" id="KW-1185">Reference proteome</keyword>
<name>A0A1Q8YFB4_9BURK</name>
<evidence type="ECO:0000313" key="1">
    <source>
        <dbReference type="EMBL" id="OLP06675.1"/>
    </source>
</evidence>
<evidence type="ECO:0000313" key="2">
    <source>
        <dbReference type="Proteomes" id="UP000185911"/>
    </source>
</evidence>
<reference evidence="1 2" key="1">
    <citation type="submission" date="2017-01" db="EMBL/GenBank/DDBJ databases">
        <title>Genome sequence of Rhodoferax antarcticus ANT.BR, a psychrophilic purple nonsulfur bacterium from an Antarctic microbial mat.</title>
        <authorList>
            <person name="Baker J."/>
            <person name="Riester C."/>
            <person name="Skinner B."/>
            <person name="Newell A."/>
            <person name="Swingley W."/>
            <person name="Madigan M."/>
            <person name="Jung D."/>
            <person name="Asao M."/>
            <person name="Chen M."/>
            <person name="Loughlin P."/>
            <person name="Pan H."/>
            <person name="Lin S."/>
            <person name="Li N."/>
            <person name="Shaw J."/>
            <person name="Prado M."/>
            <person name="Sherman C."/>
            <person name="Li X."/>
            <person name="Tang J."/>
            <person name="Blankenship R."/>
            <person name="Zhao T."/>
            <person name="Touchman J."/>
            <person name="Sattley M."/>
        </authorList>
    </citation>
    <scope>NUCLEOTIDE SEQUENCE [LARGE SCALE GENOMIC DNA]</scope>
    <source>
        <strain evidence="1 2">ANT.BR</strain>
    </source>
</reference>
<protein>
    <submittedName>
        <fullName evidence="1">Uncharacterized protein</fullName>
    </submittedName>
</protein>
<gene>
    <name evidence="1" type="ORF">BLL52_2913</name>
</gene>
<dbReference type="Proteomes" id="UP000185911">
    <property type="component" value="Unassembled WGS sequence"/>
</dbReference>
<comment type="caution">
    <text evidence="1">The sequence shown here is derived from an EMBL/GenBank/DDBJ whole genome shotgun (WGS) entry which is preliminary data.</text>
</comment>